<evidence type="ECO:0000256" key="4">
    <source>
        <dbReference type="ARBA" id="ARBA00022989"/>
    </source>
</evidence>
<evidence type="ECO:0000313" key="10">
    <source>
        <dbReference type="EMBL" id="WRL64534.1"/>
    </source>
</evidence>
<feature type="domain" description="AAA+ ATPase" evidence="9">
    <location>
        <begin position="189"/>
        <end position="328"/>
    </location>
</feature>
<gene>
    <name evidence="10" type="ORF">U6N30_01535</name>
</gene>
<keyword evidence="4 8" id="KW-1133">Transmembrane helix</keyword>
<dbReference type="InterPro" id="IPR003960">
    <property type="entry name" value="ATPase_AAA_CS"/>
</dbReference>
<dbReference type="InterPro" id="IPR003959">
    <property type="entry name" value="ATPase_AAA_core"/>
</dbReference>
<dbReference type="PANTHER" id="PTHR23076:SF97">
    <property type="entry name" value="ATP-DEPENDENT ZINC METALLOPROTEASE YME1L1"/>
    <property type="match status" value="1"/>
</dbReference>
<evidence type="ECO:0000256" key="2">
    <source>
        <dbReference type="ARBA" id="ARBA00022692"/>
    </source>
</evidence>
<accession>A0ABZ1B576</accession>
<evidence type="ECO:0000313" key="11">
    <source>
        <dbReference type="Proteomes" id="UP001324287"/>
    </source>
</evidence>
<reference evidence="10 11" key="1">
    <citation type="submission" date="2023-12" db="EMBL/GenBank/DDBJ databases">
        <title>Blastococcus brunescens sp. nov., an actonobacterium isolated from sandstone collected in sahara desert.</title>
        <authorList>
            <person name="Gtari M."/>
            <person name="Ghodhbane F."/>
        </authorList>
    </citation>
    <scope>NUCLEOTIDE SEQUENCE [LARGE SCALE GENOMIC DNA]</scope>
    <source>
        <strain evidence="10 11">BMG 8361</strain>
    </source>
</reference>
<dbReference type="CDD" id="cd19501">
    <property type="entry name" value="RecA-like_FtsH"/>
    <property type="match status" value="1"/>
</dbReference>
<organism evidence="10 11">
    <name type="scientific">Blastococcus brunescens</name>
    <dbReference type="NCBI Taxonomy" id="1564165"/>
    <lineage>
        <taxon>Bacteria</taxon>
        <taxon>Bacillati</taxon>
        <taxon>Actinomycetota</taxon>
        <taxon>Actinomycetes</taxon>
        <taxon>Geodermatophilales</taxon>
        <taxon>Geodermatophilaceae</taxon>
        <taxon>Blastococcus</taxon>
    </lineage>
</organism>
<dbReference type="EMBL" id="CP141261">
    <property type="protein sequence ID" value="WRL64534.1"/>
    <property type="molecule type" value="Genomic_DNA"/>
</dbReference>
<dbReference type="InterPro" id="IPR027417">
    <property type="entry name" value="P-loop_NTPase"/>
</dbReference>
<keyword evidence="1" id="KW-0645">Protease</keyword>
<feature type="transmembrane region" description="Helical" evidence="8">
    <location>
        <begin position="104"/>
        <end position="126"/>
    </location>
</feature>
<name>A0ABZ1B576_9ACTN</name>
<evidence type="ECO:0000256" key="6">
    <source>
        <dbReference type="RuleBase" id="RU003651"/>
    </source>
</evidence>
<dbReference type="PROSITE" id="PS00674">
    <property type="entry name" value="AAA"/>
    <property type="match status" value="1"/>
</dbReference>
<keyword evidence="2 8" id="KW-0812">Transmembrane</keyword>
<keyword evidence="6" id="KW-0547">Nucleotide-binding</keyword>
<keyword evidence="6" id="KW-0067">ATP-binding</keyword>
<feature type="compositionally biased region" description="Low complexity" evidence="7">
    <location>
        <begin position="330"/>
        <end position="360"/>
    </location>
</feature>
<dbReference type="InterPro" id="IPR003593">
    <property type="entry name" value="AAA+_ATPase"/>
</dbReference>
<keyword evidence="11" id="KW-1185">Reference proteome</keyword>
<proteinExistence type="inferred from homology"/>
<feature type="compositionally biased region" description="Polar residues" evidence="7">
    <location>
        <begin position="367"/>
        <end position="383"/>
    </location>
</feature>
<feature type="region of interest" description="Disordered" evidence="7">
    <location>
        <begin position="317"/>
        <end position="383"/>
    </location>
</feature>
<dbReference type="Pfam" id="PF06480">
    <property type="entry name" value="FtsH_ext"/>
    <property type="match status" value="1"/>
</dbReference>
<keyword evidence="3" id="KW-0378">Hydrolase</keyword>
<evidence type="ECO:0000259" key="9">
    <source>
        <dbReference type="SMART" id="SM00382"/>
    </source>
</evidence>
<protein>
    <submittedName>
        <fullName evidence="10">ATP-dependent metallopeptidase FtsH/Yme1/Tma family protein</fullName>
    </submittedName>
</protein>
<dbReference type="SUPFAM" id="SSF52540">
    <property type="entry name" value="P-loop containing nucleoside triphosphate hydrolases"/>
    <property type="match status" value="1"/>
</dbReference>
<evidence type="ECO:0000256" key="3">
    <source>
        <dbReference type="ARBA" id="ARBA00022801"/>
    </source>
</evidence>
<dbReference type="InterPro" id="IPR011546">
    <property type="entry name" value="Pept_M41_FtsH_extracell"/>
</dbReference>
<dbReference type="SMART" id="SM00382">
    <property type="entry name" value="AAA"/>
    <property type="match status" value="1"/>
</dbReference>
<dbReference type="Pfam" id="PF00004">
    <property type="entry name" value="AAA"/>
    <property type="match status" value="1"/>
</dbReference>
<evidence type="ECO:0000256" key="5">
    <source>
        <dbReference type="ARBA" id="ARBA00023136"/>
    </source>
</evidence>
<comment type="similarity">
    <text evidence="6">Belongs to the AAA ATPase family.</text>
</comment>
<dbReference type="Gene3D" id="3.40.50.300">
    <property type="entry name" value="P-loop containing nucleotide triphosphate hydrolases"/>
    <property type="match status" value="1"/>
</dbReference>
<keyword evidence="5 8" id="KW-0472">Membrane</keyword>
<evidence type="ECO:0000256" key="7">
    <source>
        <dbReference type="SAM" id="MobiDB-lite"/>
    </source>
</evidence>
<evidence type="ECO:0000256" key="8">
    <source>
        <dbReference type="SAM" id="Phobius"/>
    </source>
</evidence>
<evidence type="ECO:0000256" key="1">
    <source>
        <dbReference type="ARBA" id="ARBA00022670"/>
    </source>
</evidence>
<dbReference type="Proteomes" id="UP001324287">
    <property type="component" value="Chromosome"/>
</dbReference>
<sequence length="383" mass="41206">MWFWVVLVVLVALTFSSVFSGNDGYHEVRTSVALEQFREGNVESVTINDKEQTLDIDVRDEVEDSNQITASYPLGAADDVYDLVTGEADADAVQFDTNVTQQSLLVSLLVSFLPFLILLLLLFWLFNSMQGGGRGVMAFGKSKAKQVTKDTPKTTFSDVAGADEAIEELHEIKDFLQNPVKFQAVGAKIPKGVLLFGPPGTGKTLLARAVAGEAGVPFFSISGSDFVEMFVGVGASRVRDLFTQAKENAPAIIFVDEIDAVGRHRGAGMGGGHDEREQTLNQMLVEMDGFDVKGGVIMIAATNRPDILDPALLRRGVSTGRSPSTGPTCWAARRSSRSTPRASPWRPTSTWRPSPAAAPGSPAPTWPTCSTRPRCSPPATTGR</sequence>
<dbReference type="PANTHER" id="PTHR23076">
    <property type="entry name" value="METALLOPROTEASE M41 FTSH"/>
    <property type="match status" value="1"/>
</dbReference>